<dbReference type="NCBIfam" id="TIGR00254">
    <property type="entry name" value="GGDEF"/>
    <property type="match status" value="1"/>
</dbReference>
<sequence>MRSMTSRRNRDRSATPEQKRETDTAAARRIATLEQIVGDLQDRLRESEDHSRNVRDLSHQVLWTADPDGDILEISPLWVTRTGLNVEGSLGAGWIAALHPDDVAPTLVEWERGRTTCTSCDIEYRLKTHDGSFRWFRARAAPRLAADGSIVRWYGMTEDIHDRKMAEEALKHSEASTRSLLECTTDFVIVVDHDWRIAYMNKSAASYIRLFIDVNVGDGFWDVFPNYRDTEFEHHYRQAIASGEPVRFEAVAPGTKVWVDINACPSSTGLALFFRDITEAKRAREDLVRLAHEDALTGLANRTRFNQTLEEAFAPGAEGNSSVILLDLDLFKEVNDTLGHPVGDALLRSVALRLRSAVGEGDLVARLGGDEFAVIHREASGPSAGALAERLMAGFSDSFLVDGVAIKLAASIGIASPAQAPSSAEALFKAADIALYRAKEDGRGTIRAFDRPMAERVQARKSMKLDLEAALARNELRLVFQPLLDLGSDRIVGAEALLRWRHPVRGEVSPAEFIPLAEDTGLIVPIGEWVLSEACRHAASWPVDLTVAVNLSPAQIRDEILPLRVLAAALKAGVSPSRLEIEITESVLLHDSDRNLAILHALRTAGVRIALDDFGTGYSSLSYLRRFPFDKLKLDRCFVGDIGVSRPSEAIIRAAGEMGRALAMTTTAEGVETAEQLAWLRANGWSQAQGYHIGRPLEAPAVGALFRNLDATGARRAALRHPTMRRSA</sequence>
<evidence type="ECO:0000313" key="5">
    <source>
        <dbReference type="EMBL" id="SFG99511.1"/>
    </source>
</evidence>
<dbReference type="PROSITE" id="PS50887">
    <property type="entry name" value="GGDEF"/>
    <property type="match status" value="1"/>
</dbReference>
<dbReference type="Gene3D" id="3.30.450.20">
    <property type="entry name" value="PAS domain"/>
    <property type="match status" value="2"/>
</dbReference>
<proteinExistence type="predicted"/>
<reference evidence="6" key="1">
    <citation type="submission" date="2016-10" db="EMBL/GenBank/DDBJ databases">
        <authorList>
            <person name="Varghese N."/>
            <person name="Submissions S."/>
        </authorList>
    </citation>
    <scope>NUCLEOTIDE SEQUENCE [LARGE SCALE GENOMIC DNA]</scope>
    <source>
        <strain evidence="6">Gh-105</strain>
    </source>
</reference>
<dbReference type="PROSITE" id="PS50883">
    <property type="entry name" value="EAL"/>
    <property type="match status" value="1"/>
</dbReference>
<dbReference type="SUPFAM" id="SSF55073">
    <property type="entry name" value="Nucleotide cyclase"/>
    <property type="match status" value="1"/>
</dbReference>
<evidence type="ECO:0000259" key="2">
    <source>
        <dbReference type="PROSITE" id="PS50113"/>
    </source>
</evidence>
<feature type="compositionally biased region" description="Basic residues" evidence="1">
    <location>
        <begin position="1"/>
        <end position="10"/>
    </location>
</feature>
<dbReference type="EMBL" id="FOPM01000022">
    <property type="protein sequence ID" value="SFG99511.1"/>
    <property type="molecule type" value="Genomic_DNA"/>
</dbReference>
<dbReference type="InterPro" id="IPR013655">
    <property type="entry name" value="PAS_fold_3"/>
</dbReference>
<dbReference type="Pfam" id="PF00990">
    <property type="entry name" value="GGDEF"/>
    <property type="match status" value="1"/>
</dbReference>
<evidence type="ECO:0000313" key="6">
    <source>
        <dbReference type="Proteomes" id="UP000199229"/>
    </source>
</evidence>
<dbReference type="NCBIfam" id="TIGR00229">
    <property type="entry name" value="sensory_box"/>
    <property type="match status" value="2"/>
</dbReference>
<dbReference type="SMART" id="SM00267">
    <property type="entry name" value="GGDEF"/>
    <property type="match status" value="1"/>
</dbReference>
<feature type="domain" description="GGDEF" evidence="4">
    <location>
        <begin position="319"/>
        <end position="451"/>
    </location>
</feature>
<accession>A0A1I2WIW6</accession>
<dbReference type="Pfam" id="PF08448">
    <property type="entry name" value="PAS_4"/>
    <property type="match status" value="1"/>
</dbReference>
<feature type="domain" description="PAC" evidence="2">
    <location>
        <begin position="120"/>
        <end position="172"/>
    </location>
</feature>
<dbReference type="InterPro" id="IPR001610">
    <property type="entry name" value="PAC"/>
</dbReference>
<gene>
    <name evidence="5" type="ORF">SAMN05192565_12240</name>
</gene>
<organism evidence="5 6">
    <name type="scientific">Methylobacterium gossipiicola</name>
    <dbReference type="NCBI Taxonomy" id="582675"/>
    <lineage>
        <taxon>Bacteria</taxon>
        <taxon>Pseudomonadati</taxon>
        <taxon>Pseudomonadota</taxon>
        <taxon>Alphaproteobacteria</taxon>
        <taxon>Hyphomicrobiales</taxon>
        <taxon>Methylobacteriaceae</taxon>
        <taxon>Methylobacterium</taxon>
    </lineage>
</organism>
<dbReference type="Proteomes" id="UP000199229">
    <property type="component" value="Unassembled WGS sequence"/>
</dbReference>
<evidence type="ECO:0000259" key="4">
    <source>
        <dbReference type="PROSITE" id="PS50887"/>
    </source>
</evidence>
<evidence type="ECO:0000256" key="1">
    <source>
        <dbReference type="SAM" id="MobiDB-lite"/>
    </source>
</evidence>
<feature type="domain" description="EAL" evidence="3">
    <location>
        <begin position="460"/>
        <end position="710"/>
    </location>
</feature>
<dbReference type="SMART" id="SM00086">
    <property type="entry name" value="PAC"/>
    <property type="match status" value="1"/>
</dbReference>
<dbReference type="PANTHER" id="PTHR44757:SF2">
    <property type="entry name" value="BIOFILM ARCHITECTURE MAINTENANCE PROTEIN MBAA"/>
    <property type="match status" value="1"/>
</dbReference>
<dbReference type="InterPro" id="IPR035919">
    <property type="entry name" value="EAL_sf"/>
</dbReference>
<dbReference type="PROSITE" id="PS50113">
    <property type="entry name" value="PAC"/>
    <property type="match status" value="1"/>
</dbReference>
<dbReference type="InterPro" id="IPR000014">
    <property type="entry name" value="PAS"/>
</dbReference>
<dbReference type="InterPro" id="IPR001633">
    <property type="entry name" value="EAL_dom"/>
</dbReference>
<feature type="region of interest" description="Disordered" evidence="1">
    <location>
        <begin position="1"/>
        <end position="26"/>
    </location>
</feature>
<dbReference type="AlphaFoldDB" id="A0A1I2WIW6"/>
<feature type="compositionally biased region" description="Basic and acidic residues" evidence="1">
    <location>
        <begin position="11"/>
        <end position="23"/>
    </location>
</feature>
<dbReference type="Pfam" id="PF00563">
    <property type="entry name" value="EAL"/>
    <property type="match status" value="1"/>
</dbReference>
<dbReference type="InterPro" id="IPR013656">
    <property type="entry name" value="PAS_4"/>
</dbReference>
<dbReference type="CDD" id="cd01948">
    <property type="entry name" value="EAL"/>
    <property type="match status" value="1"/>
</dbReference>
<dbReference type="CDD" id="cd01949">
    <property type="entry name" value="GGDEF"/>
    <property type="match status" value="1"/>
</dbReference>
<dbReference type="InterPro" id="IPR052155">
    <property type="entry name" value="Biofilm_reg_signaling"/>
</dbReference>
<dbReference type="SUPFAM" id="SSF55785">
    <property type="entry name" value="PYP-like sensor domain (PAS domain)"/>
    <property type="match status" value="2"/>
</dbReference>
<dbReference type="InterPro" id="IPR029787">
    <property type="entry name" value="Nucleotide_cyclase"/>
</dbReference>
<evidence type="ECO:0000259" key="3">
    <source>
        <dbReference type="PROSITE" id="PS50883"/>
    </source>
</evidence>
<keyword evidence="6" id="KW-1185">Reference proteome</keyword>
<dbReference type="OrthoDB" id="9814202at2"/>
<dbReference type="Pfam" id="PF08447">
    <property type="entry name" value="PAS_3"/>
    <property type="match status" value="1"/>
</dbReference>
<dbReference type="SMART" id="SM00052">
    <property type="entry name" value="EAL"/>
    <property type="match status" value="1"/>
</dbReference>
<dbReference type="SMART" id="SM00091">
    <property type="entry name" value="PAS"/>
    <property type="match status" value="2"/>
</dbReference>
<protein>
    <submittedName>
        <fullName evidence="5">PAS domain S-box-containing protein/diguanylate cyclase (GGDEF) domain-containing protein</fullName>
    </submittedName>
</protein>
<dbReference type="InterPro" id="IPR000700">
    <property type="entry name" value="PAS-assoc_C"/>
</dbReference>
<dbReference type="InterPro" id="IPR043128">
    <property type="entry name" value="Rev_trsase/Diguanyl_cyclase"/>
</dbReference>
<dbReference type="InterPro" id="IPR035965">
    <property type="entry name" value="PAS-like_dom_sf"/>
</dbReference>
<dbReference type="STRING" id="582675.SAMN05192565_12240"/>
<dbReference type="Gene3D" id="3.20.20.450">
    <property type="entry name" value="EAL domain"/>
    <property type="match status" value="1"/>
</dbReference>
<dbReference type="Gene3D" id="3.30.70.270">
    <property type="match status" value="1"/>
</dbReference>
<name>A0A1I2WIW6_9HYPH</name>
<dbReference type="InterPro" id="IPR000160">
    <property type="entry name" value="GGDEF_dom"/>
</dbReference>
<dbReference type="CDD" id="cd00130">
    <property type="entry name" value="PAS"/>
    <property type="match status" value="2"/>
</dbReference>
<dbReference type="SUPFAM" id="SSF141868">
    <property type="entry name" value="EAL domain-like"/>
    <property type="match status" value="1"/>
</dbReference>
<dbReference type="PANTHER" id="PTHR44757">
    <property type="entry name" value="DIGUANYLATE CYCLASE DGCP"/>
    <property type="match status" value="1"/>
</dbReference>